<protein>
    <submittedName>
        <fullName evidence="1">Uncharacterized protein</fullName>
    </submittedName>
</protein>
<dbReference type="EMBL" id="WWCK01000003">
    <property type="protein sequence ID" value="MYM67074.1"/>
    <property type="molecule type" value="Genomic_DNA"/>
</dbReference>
<organism evidence="1 2">
    <name type="scientific">Duganella rivi</name>
    <dbReference type="NCBI Taxonomy" id="2666083"/>
    <lineage>
        <taxon>Bacteria</taxon>
        <taxon>Pseudomonadati</taxon>
        <taxon>Pseudomonadota</taxon>
        <taxon>Betaproteobacteria</taxon>
        <taxon>Burkholderiales</taxon>
        <taxon>Oxalobacteraceae</taxon>
        <taxon>Telluria group</taxon>
        <taxon>Duganella</taxon>
    </lineage>
</organism>
<sequence length="137" mass="15067">MRAVLVQPCSQLDCLHAARSGSQLLLNVGLLKTVTEISIQIERFIDDHQPGFVECRLVDANGQSHTFIEKLPIVTTANLWTDSSYPQAGTIACEIESESIDAAGRKLVQVSTERPWAVESTEGVSRFLVLSSQVVWL</sequence>
<name>A0A7X4KBB0_9BURK</name>
<gene>
    <name evidence="1" type="ORF">GTP45_09560</name>
</gene>
<dbReference type="RefSeq" id="WP_161013645.1">
    <property type="nucleotide sequence ID" value="NZ_WWCK01000003.1"/>
</dbReference>
<accession>A0A7X4KBB0</accession>
<reference evidence="1 2" key="1">
    <citation type="submission" date="2019-12" db="EMBL/GenBank/DDBJ databases">
        <title>Novel species isolated from a subtropical stream in China.</title>
        <authorList>
            <person name="Lu H."/>
        </authorList>
    </citation>
    <scope>NUCLEOTIDE SEQUENCE [LARGE SCALE GENOMIC DNA]</scope>
    <source>
        <strain evidence="1 2">FT55W</strain>
    </source>
</reference>
<comment type="caution">
    <text evidence="1">The sequence shown here is derived from an EMBL/GenBank/DDBJ whole genome shotgun (WGS) entry which is preliminary data.</text>
</comment>
<dbReference type="Proteomes" id="UP000450012">
    <property type="component" value="Unassembled WGS sequence"/>
</dbReference>
<keyword evidence="2" id="KW-1185">Reference proteome</keyword>
<evidence type="ECO:0000313" key="1">
    <source>
        <dbReference type="EMBL" id="MYM67074.1"/>
    </source>
</evidence>
<dbReference type="AlphaFoldDB" id="A0A7X4KBB0"/>
<evidence type="ECO:0000313" key="2">
    <source>
        <dbReference type="Proteomes" id="UP000450012"/>
    </source>
</evidence>
<proteinExistence type="predicted"/>